<feature type="domain" description="Methyltransferase small" evidence="6">
    <location>
        <begin position="80"/>
        <end position="171"/>
    </location>
</feature>
<dbReference type="Pfam" id="PF05175">
    <property type="entry name" value="MTS"/>
    <property type="match status" value="1"/>
</dbReference>
<dbReference type="EC" id="2.1.1.297" evidence="1"/>
<dbReference type="SUPFAM" id="SSF53335">
    <property type="entry name" value="S-adenosyl-L-methionine-dependent methyltransferases"/>
    <property type="match status" value="1"/>
</dbReference>
<evidence type="ECO:0000259" key="6">
    <source>
        <dbReference type="Pfam" id="PF05175"/>
    </source>
</evidence>
<keyword evidence="3 7" id="KW-0808">Transferase</keyword>
<accession>A0A222VM49</accession>
<evidence type="ECO:0000256" key="1">
    <source>
        <dbReference type="ARBA" id="ARBA00012771"/>
    </source>
</evidence>
<gene>
    <name evidence="7" type="ORF">SAMN05421630_10140</name>
</gene>
<sequence length="267" mass="27574">MPVPALPRSDVVASLRAAGCVFAEDEARLLIEAATSEAELAALVGRRAEGTPLEHLLGWAGFHGDRVTLAPGVFVPRRRSEFLVDRAAAVAPPAPIVVDLCCGSGALGAALARVLGNVRLFAADIDPAAADCARRNIAEFGGSAYHGDLYAPLPPSLRGTVDVVLANVPYVPSGEVGLLPREAREHEPPRALDGGPDGLDLLRRVAAEAPEWLAPGGHLFFETSESQAPLAVAALTRAGLTATVAHSEDLGATVVSGTLAPARNSRS</sequence>
<dbReference type="STRING" id="530584.SAMN05421630_10140"/>
<evidence type="ECO:0000256" key="3">
    <source>
        <dbReference type="ARBA" id="ARBA00022679"/>
    </source>
</evidence>
<evidence type="ECO:0000256" key="2">
    <source>
        <dbReference type="ARBA" id="ARBA00022603"/>
    </source>
</evidence>
<dbReference type="GO" id="GO:0032259">
    <property type="term" value="P:methylation"/>
    <property type="evidence" value="ECO:0007669"/>
    <property type="project" value="UniProtKB-KW"/>
</dbReference>
<keyword evidence="4" id="KW-0949">S-adenosyl-L-methionine</keyword>
<keyword evidence="2 7" id="KW-0489">Methyltransferase</keyword>
<dbReference type="InterPro" id="IPR004556">
    <property type="entry name" value="HemK-like"/>
</dbReference>
<dbReference type="Gene3D" id="3.40.50.150">
    <property type="entry name" value="Vaccinia Virus protein VP39"/>
    <property type="match status" value="1"/>
</dbReference>
<dbReference type="EMBL" id="FMZE01000001">
    <property type="protein sequence ID" value="SDC00891.1"/>
    <property type="molecule type" value="Genomic_DNA"/>
</dbReference>
<keyword evidence="8" id="KW-1185">Reference proteome</keyword>
<organism evidence="7 8">
    <name type="scientific">Prauserella marina</name>
    <dbReference type="NCBI Taxonomy" id="530584"/>
    <lineage>
        <taxon>Bacteria</taxon>
        <taxon>Bacillati</taxon>
        <taxon>Actinomycetota</taxon>
        <taxon>Actinomycetes</taxon>
        <taxon>Pseudonocardiales</taxon>
        <taxon>Pseudonocardiaceae</taxon>
        <taxon>Prauserella</taxon>
    </lineage>
</organism>
<dbReference type="PANTHER" id="PTHR18895">
    <property type="entry name" value="HEMK METHYLTRANSFERASE"/>
    <property type="match status" value="1"/>
</dbReference>
<dbReference type="NCBIfam" id="TIGR00536">
    <property type="entry name" value="hemK_fam"/>
    <property type="match status" value="1"/>
</dbReference>
<dbReference type="PANTHER" id="PTHR18895:SF74">
    <property type="entry name" value="MTRF1L RELEASE FACTOR GLUTAMINE METHYLTRANSFERASE"/>
    <property type="match status" value="1"/>
</dbReference>
<evidence type="ECO:0000256" key="4">
    <source>
        <dbReference type="ARBA" id="ARBA00022691"/>
    </source>
</evidence>
<dbReference type="NCBIfam" id="TIGR03704">
    <property type="entry name" value="PrmC_rel_meth"/>
    <property type="match status" value="1"/>
</dbReference>
<dbReference type="InterPro" id="IPR022446">
    <property type="entry name" value="MeTrfrase_put"/>
</dbReference>
<dbReference type="OrthoDB" id="9800643at2"/>
<dbReference type="InterPro" id="IPR050320">
    <property type="entry name" value="N5-glutamine_MTase"/>
</dbReference>
<dbReference type="InterPro" id="IPR029063">
    <property type="entry name" value="SAM-dependent_MTases_sf"/>
</dbReference>
<dbReference type="InterPro" id="IPR007848">
    <property type="entry name" value="Small_mtfrase_dom"/>
</dbReference>
<protein>
    <recommendedName>
        <fullName evidence="1">peptide chain release factor N(5)-glutamine methyltransferase</fullName>
        <ecNumber evidence="1">2.1.1.297</ecNumber>
    </recommendedName>
</protein>
<proteinExistence type="predicted"/>
<evidence type="ECO:0000313" key="8">
    <source>
        <dbReference type="Proteomes" id="UP000199494"/>
    </source>
</evidence>
<dbReference type="AlphaFoldDB" id="A0A222VM49"/>
<dbReference type="Proteomes" id="UP000199494">
    <property type="component" value="Unassembled WGS sequence"/>
</dbReference>
<reference evidence="7 8" key="1">
    <citation type="submission" date="2016-10" db="EMBL/GenBank/DDBJ databases">
        <authorList>
            <person name="de Groot N.N."/>
        </authorList>
    </citation>
    <scope>NUCLEOTIDE SEQUENCE [LARGE SCALE GENOMIC DNA]</scope>
    <source>
        <strain evidence="7 8">CGMCC 4.5506</strain>
    </source>
</reference>
<dbReference type="KEGG" id="pmad:BAY61_08405"/>
<dbReference type="RefSeq" id="WP_091794712.1">
    <property type="nucleotide sequence ID" value="NZ_CP016353.1"/>
</dbReference>
<comment type="catalytic activity">
    <reaction evidence="5">
        <text>L-glutaminyl-[peptide chain release factor] + S-adenosyl-L-methionine = N(5)-methyl-L-glutaminyl-[peptide chain release factor] + S-adenosyl-L-homocysteine + H(+)</text>
        <dbReference type="Rhea" id="RHEA:42896"/>
        <dbReference type="Rhea" id="RHEA-COMP:10271"/>
        <dbReference type="Rhea" id="RHEA-COMP:10272"/>
        <dbReference type="ChEBI" id="CHEBI:15378"/>
        <dbReference type="ChEBI" id="CHEBI:30011"/>
        <dbReference type="ChEBI" id="CHEBI:57856"/>
        <dbReference type="ChEBI" id="CHEBI:59789"/>
        <dbReference type="ChEBI" id="CHEBI:61891"/>
        <dbReference type="EC" id="2.1.1.297"/>
    </reaction>
</comment>
<name>A0A222VM49_9PSEU</name>
<evidence type="ECO:0000313" key="7">
    <source>
        <dbReference type="EMBL" id="SDC00891.1"/>
    </source>
</evidence>
<evidence type="ECO:0000256" key="5">
    <source>
        <dbReference type="ARBA" id="ARBA00048391"/>
    </source>
</evidence>
<dbReference type="GO" id="GO:0102559">
    <property type="term" value="F:peptide chain release factor N(5)-glutamine methyltransferase activity"/>
    <property type="evidence" value="ECO:0007669"/>
    <property type="project" value="UniProtKB-EC"/>
</dbReference>